<evidence type="ECO:0008006" key="2">
    <source>
        <dbReference type="Google" id="ProtNLM"/>
    </source>
</evidence>
<reference evidence="1" key="1">
    <citation type="submission" date="2018-05" db="EMBL/GenBank/DDBJ databases">
        <authorList>
            <person name="Lanie J.A."/>
            <person name="Ng W.-L."/>
            <person name="Kazmierczak K.M."/>
            <person name="Andrzejewski T.M."/>
            <person name="Davidsen T.M."/>
            <person name="Wayne K.J."/>
            <person name="Tettelin H."/>
            <person name="Glass J.I."/>
            <person name="Rusch D."/>
            <person name="Podicherti R."/>
            <person name="Tsui H.-C.T."/>
            <person name="Winkler M.E."/>
        </authorList>
    </citation>
    <scope>NUCLEOTIDE SEQUENCE</scope>
</reference>
<dbReference type="EMBL" id="UINC01056381">
    <property type="protein sequence ID" value="SVB76347.1"/>
    <property type="molecule type" value="Genomic_DNA"/>
</dbReference>
<evidence type="ECO:0000313" key="1">
    <source>
        <dbReference type="EMBL" id="SVB76347.1"/>
    </source>
</evidence>
<dbReference type="Pfam" id="PF13540">
    <property type="entry name" value="RCC1_2"/>
    <property type="match status" value="1"/>
</dbReference>
<organism evidence="1">
    <name type="scientific">marine metagenome</name>
    <dbReference type="NCBI Taxonomy" id="408172"/>
    <lineage>
        <taxon>unclassified sequences</taxon>
        <taxon>metagenomes</taxon>
        <taxon>ecological metagenomes</taxon>
    </lineage>
</organism>
<gene>
    <name evidence="1" type="ORF">METZ01_LOCUS229201</name>
</gene>
<feature type="non-terminal residue" evidence="1">
    <location>
        <position position="1"/>
    </location>
</feature>
<dbReference type="SUPFAM" id="SSF50985">
    <property type="entry name" value="RCC1/BLIP-II"/>
    <property type="match status" value="1"/>
</dbReference>
<proteinExistence type="predicted"/>
<sequence>VLDNGAVKCWGYNYYGQLGIDNTTKMGDNSGEMDNLPSINF</sequence>
<accession>A0A382GP00</accession>
<dbReference type="InterPro" id="IPR009091">
    <property type="entry name" value="RCC1/BLIP-II"/>
</dbReference>
<dbReference type="AlphaFoldDB" id="A0A382GP00"/>
<dbReference type="Gene3D" id="2.130.10.30">
    <property type="entry name" value="Regulator of chromosome condensation 1/beta-lactamase-inhibitor protein II"/>
    <property type="match status" value="1"/>
</dbReference>
<name>A0A382GP00_9ZZZZ</name>
<protein>
    <recommendedName>
        <fullName evidence="2">Regulator of chromosome condensation RCC1</fullName>
    </recommendedName>
</protein>